<evidence type="ECO:0000313" key="1">
    <source>
        <dbReference type="EMBL" id="CAI6343236.1"/>
    </source>
</evidence>
<sequence length="474" mass="54299">MSDNETMSTNTSVTPAVDNLQNQQVSLSSPVKKNRCGAFVGSKQRTLVINMYKAKIQKQPDAKFNNLMKIISEESGIGYTTVCKTVRNYKNNKEVKSPNKTKNRPTINDKVDDFEKNAIRQKIHGFWIKNEIPTLKKIVQAISDDMELPTIPRTSLQRILKELGFEYTKRNRNSALTERGDIVVWRQKYILDIRRYRNEGRTIYFLDETWVNAGETCNKVWMDKTIKSHRDAFLKGLSTGPKNPTGKGKRLIVVHIGSAEGFVEGGLLCFESKKNTADYHDEMNGDTFYDWFCGILPKLKDNSVIVMDNASYHSVKLDPIPTNAWKKDKIVLWLSSKGCSIETPMVKHLMLDKVKEIRHLHDKYVIDEEASKSNKIVLRLPPYHCELNPIELAWAAVKNHVKYNNTTFKLNDVQKLLVDGVNLVTPDMWANFVRHTIKEEDKLFNIDFITEEFEEEGTSHVLTITGDTSSDCSD</sequence>
<dbReference type="GO" id="GO:0003676">
    <property type="term" value="F:nucleic acid binding"/>
    <property type="evidence" value="ECO:0007669"/>
    <property type="project" value="InterPro"/>
</dbReference>
<protein>
    <recommendedName>
        <fullName evidence="3">Tc1-like transposase DDE domain-containing protein</fullName>
    </recommendedName>
</protein>
<accession>A0AAV0VGB3</accession>
<evidence type="ECO:0000313" key="2">
    <source>
        <dbReference type="Proteomes" id="UP001160148"/>
    </source>
</evidence>
<dbReference type="Proteomes" id="UP001160148">
    <property type="component" value="Unassembled WGS sequence"/>
</dbReference>
<organism evidence="1 2">
    <name type="scientific">Macrosiphum euphorbiae</name>
    <name type="common">potato aphid</name>
    <dbReference type="NCBI Taxonomy" id="13131"/>
    <lineage>
        <taxon>Eukaryota</taxon>
        <taxon>Metazoa</taxon>
        <taxon>Ecdysozoa</taxon>
        <taxon>Arthropoda</taxon>
        <taxon>Hexapoda</taxon>
        <taxon>Insecta</taxon>
        <taxon>Pterygota</taxon>
        <taxon>Neoptera</taxon>
        <taxon>Paraneoptera</taxon>
        <taxon>Hemiptera</taxon>
        <taxon>Sternorrhyncha</taxon>
        <taxon>Aphidomorpha</taxon>
        <taxon>Aphidoidea</taxon>
        <taxon>Aphididae</taxon>
        <taxon>Macrosiphini</taxon>
        <taxon>Macrosiphum</taxon>
    </lineage>
</organism>
<dbReference type="Gene3D" id="3.30.420.10">
    <property type="entry name" value="Ribonuclease H-like superfamily/Ribonuclease H"/>
    <property type="match status" value="1"/>
</dbReference>
<dbReference type="AlphaFoldDB" id="A0AAV0VGB3"/>
<proteinExistence type="predicted"/>
<keyword evidence="2" id="KW-1185">Reference proteome</keyword>
<dbReference type="PANTHER" id="PTHR33939">
    <property type="entry name" value="PROTEIN CBG22215"/>
    <property type="match status" value="1"/>
</dbReference>
<dbReference type="InterPro" id="IPR036397">
    <property type="entry name" value="RNaseH_sf"/>
</dbReference>
<name>A0AAV0VGB3_9HEMI</name>
<reference evidence="1 2" key="1">
    <citation type="submission" date="2023-01" db="EMBL/GenBank/DDBJ databases">
        <authorList>
            <person name="Whitehead M."/>
        </authorList>
    </citation>
    <scope>NUCLEOTIDE SEQUENCE [LARGE SCALE GENOMIC DNA]</scope>
</reference>
<evidence type="ECO:0008006" key="3">
    <source>
        <dbReference type="Google" id="ProtNLM"/>
    </source>
</evidence>
<comment type="caution">
    <text evidence="1">The sequence shown here is derived from an EMBL/GenBank/DDBJ whole genome shotgun (WGS) entry which is preliminary data.</text>
</comment>
<dbReference type="EMBL" id="CARXXK010000001">
    <property type="protein sequence ID" value="CAI6343236.1"/>
    <property type="molecule type" value="Genomic_DNA"/>
</dbReference>
<dbReference type="PANTHER" id="PTHR33939:SF1">
    <property type="entry name" value="DUF4371 DOMAIN-CONTAINING PROTEIN"/>
    <property type="match status" value="1"/>
</dbReference>
<gene>
    <name evidence="1" type="ORF">MEUPH1_LOCUS527</name>
</gene>